<keyword evidence="7 13" id="KW-1005">Bacterial flagellum biogenesis</keyword>
<keyword evidence="15" id="KW-0966">Cell projection</keyword>
<keyword evidence="15" id="KW-0282">Flagellum</keyword>
<dbReference type="InterPro" id="IPR006136">
    <property type="entry name" value="FlhB"/>
</dbReference>
<sequence length="383" mass="42875">MSEQNSAQEKTEQPTEKRLKKARKDGQVARSKELNTAVLLMLGVAGLLWFAQLLFTLFMQLMHNSMQLNKEMLANNKLMPLAIGQAFLDMLGALMPFLLLLFLAMWIIGAMPGGFIFSGSLLGPKFNKLNPLTGLARMFSMNALVELAKSIIKVLLLGGCLYGFLSQLWTRLLFLQRLDLTTALQEGFGLLSLSLMITVTLLLLVAAIDVPYQQYTISSKIKMTKQEVKEERKSSDGSPEIKGRIRQIQFQMANRKIEERVPKADVIVMNPTHYAVAIRYSEKDARAPYVVAKGIDEMALRIKAVGQRHQIEVLEVPVLARAMYYSTRVDQEVPKGLYTAIAYVLTYVMQLKAYKHGRGQQPAPLPALDIPKSLLDKANVRGS</sequence>
<keyword evidence="9 13" id="KW-1133">Transmembrane helix</keyword>
<evidence type="ECO:0000256" key="5">
    <source>
        <dbReference type="ARBA" id="ARBA00022475"/>
    </source>
</evidence>
<dbReference type="OrthoDB" id="9807950at2"/>
<dbReference type="SUPFAM" id="SSF160544">
    <property type="entry name" value="EscU C-terminal domain-like"/>
    <property type="match status" value="1"/>
</dbReference>
<evidence type="ECO:0000256" key="11">
    <source>
        <dbReference type="ARBA" id="ARBA00023225"/>
    </source>
</evidence>
<evidence type="ECO:0000256" key="10">
    <source>
        <dbReference type="ARBA" id="ARBA00023136"/>
    </source>
</evidence>
<feature type="transmembrane region" description="Helical" evidence="13">
    <location>
        <begin position="103"/>
        <end position="123"/>
    </location>
</feature>
<evidence type="ECO:0000256" key="2">
    <source>
        <dbReference type="ARBA" id="ARBA00010690"/>
    </source>
</evidence>
<comment type="function">
    <text evidence="12 13">Required for formation of the rod structure in the basal body of the flagellar apparatus. Together with FliI and FliH, may constitute the export apparatus of flagellin.</text>
</comment>
<keyword evidence="11 13" id="KW-1006">Bacterial flagellum protein export</keyword>
<keyword evidence="10 13" id="KW-0472">Membrane</keyword>
<evidence type="ECO:0000256" key="14">
    <source>
        <dbReference type="SAM" id="MobiDB-lite"/>
    </source>
</evidence>
<dbReference type="EMBL" id="FNXF01000001">
    <property type="protein sequence ID" value="SEH55137.1"/>
    <property type="molecule type" value="Genomic_DNA"/>
</dbReference>
<keyword evidence="15" id="KW-0969">Cilium</keyword>
<evidence type="ECO:0000256" key="4">
    <source>
        <dbReference type="ARBA" id="ARBA00022448"/>
    </source>
</evidence>
<evidence type="ECO:0000256" key="9">
    <source>
        <dbReference type="ARBA" id="ARBA00022989"/>
    </source>
</evidence>
<dbReference type="GO" id="GO:0009306">
    <property type="term" value="P:protein secretion"/>
    <property type="evidence" value="ECO:0007669"/>
    <property type="project" value="InterPro"/>
</dbReference>
<gene>
    <name evidence="13" type="primary">flhB</name>
    <name evidence="15" type="ORF">SAMN05660691_00060</name>
</gene>
<evidence type="ECO:0000313" key="15">
    <source>
        <dbReference type="EMBL" id="SEH55137.1"/>
    </source>
</evidence>
<dbReference type="NCBIfam" id="TIGR00328">
    <property type="entry name" value="flhB"/>
    <property type="match status" value="1"/>
</dbReference>
<dbReference type="Pfam" id="PF01312">
    <property type="entry name" value="Bac_export_2"/>
    <property type="match status" value="1"/>
</dbReference>
<evidence type="ECO:0000256" key="13">
    <source>
        <dbReference type="RuleBase" id="RU364091"/>
    </source>
</evidence>
<evidence type="ECO:0000256" key="3">
    <source>
        <dbReference type="ARBA" id="ARBA00021622"/>
    </source>
</evidence>
<dbReference type="InterPro" id="IPR006135">
    <property type="entry name" value="T3SS_substrate_exporter"/>
</dbReference>
<keyword evidence="6 13" id="KW-0812">Transmembrane</keyword>
<dbReference type="PRINTS" id="PR00950">
    <property type="entry name" value="TYPE3IMSPROT"/>
</dbReference>
<keyword evidence="16" id="KW-1185">Reference proteome</keyword>
<feature type="transmembrane region" description="Helical" evidence="13">
    <location>
        <begin position="144"/>
        <end position="169"/>
    </location>
</feature>
<proteinExistence type="inferred from homology"/>
<evidence type="ECO:0000256" key="8">
    <source>
        <dbReference type="ARBA" id="ARBA00022927"/>
    </source>
</evidence>
<keyword evidence="8 13" id="KW-0653">Protein transport</keyword>
<protein>
    <recommendedName>
        <fullName evidence="3 13">Flagellar biosynthetic protein FlhB</fullName>
    </recommendedName>
</protein>
<evidence type="ECO:0000313" key="16">
    <source>
        <dbReference type="Proteomes" id="UP000199371"/>
    </source>
</evidence>
<dbReference type="Proteomes" id="UP000199371">
    <property type="component" value="Unassembled WGS sequence"/>
</dbReference>
<comment type="subcellular location">
    <subcellularLocation>
        <location evidence="1">Cell membrane</location>
        <topology evidence="1">Multi-pass membrane protein</topology>
    </subcellularLocation>
</comment>
<feature type="transmembrane region" description="Helical" evidence="13">
    <location>
        <begin position="37"/>
        <end position="58"/>
    </location>
</feature>
<dbReference type="GO" id="GO:0005886">
    <property type="term" value="C:plasma membrane"/>
    <property type="evidence" value="ECO:0007669"/>
    <property type="project" value="UniProtKB-SubCell"/>
</dbReference>
<dbReference type="InterPro" id="IPR029025">
    <property type="entry name" value="T3SS_substrate_exporter_C"/>
</dbReference>
<organism evidence="15 16">
    <name type="scientific">Rheinheimera pacifica</name>
    <dbReference type="NCBI Taxonomy" id="173990"/>
    <lineage>
        <taxon>Bacteria</taxon>
        <taxon>Pseudomonadati</taxon>
        <taxon>Pseudomonadota</taxon>
        <taxon>Gammaproteobacteria</taxon>
        <taxon>Chromatiales</taxon>
        <taxon>Chromatiaceae</taxon>
        <taxon>Rheinheimera</taxon>
    </lineage>
</organism>
<dbReference type="GO" id="GO:0044780">
    <property type="term" value="P:bacterial-type flagellum assembly"/>
    <property type="evidence" value="ECO:0007669"/>
    <property type="project" value="InterPro"/>
</dbReference>
<dbReference type="PANTHER" id="PTHR30531">
    <property type="entry name" value="FLAGELLAR BIOSYNTHETIC PROTEIN FLHB"/>
    <property type="match status" value="1"/>
</dbReference>
<keyword evidence="4 13" id="KW-0813">Transport</keyword>
<evidence type="ECO:0000256" key="1">
    <source>
        <dbReference type="ARBA" id="ARBA00004651"/>
    </source>
</evidence>
<dbReference type="RefSeq" id="WP_092788989.1">
    <property type="nucleotide sequence ID" value="NZ_FNXF01000001.1"/>
</dbReference>
<keyword evidence="5 13" id="KW-1003">Cell membrane</keyword>
<evidence type="ECO:0000256" key="6">
    <source>
        <dbReference type="ARBA" id="ARBA00022692"/>
    </source>
</evidence>
<dbReference type="Gene3D" id="3.40.1690.10">
    <property type="entry name" value="secretion proteins EscU"/>
    <property type="match status" value="1"/>
</dbReference>
<feature type="transmembrane region" description="Helical" evidence="13">
    <location>
        <begin position="189"/>
        <end position="212"/>
    </location>
</feature>
<dbReference type="PANTHER" id="PTHR30531:SF12">
    <property type="entry name" value="FLAGELLAR BIOSYNTHETIC PROTEIN FLHB"/>
    <property type="match status" value="1"/>
</dbReference>
<evidence type="ECO:0000256" key="12">
    <source>
        <dbReference type="ARBA" id="ARBA00025078"/>
    </source>
</evidence>
<comment type="similarity">
    <text evidence="2 13">Belongs to the type III secretion exporter family.</text>
</comment>
<name>A0A1H6J0S1_9GAMM</name>
<reference evidence="16" key="1">
    <citation type="submission" date="2016-10" db="EMBL/GenBank/DDBJ databases">
        <authorList>
            <person name="Varghese N."/>
            <person name="Submissions S."/>
        </authorList>
    </citation>
    <scope>NUCLEOTIDE SEQUENCE [LARGE SCALE GENOMIC DNA]</scope>
    <source>
        <strain evidence="16">DSM 17616</strain>
    </source>
</reference>
<feature type="region of interest" description="Disordered" evidence="14">
    <location>
        <begin position="1"/>
        <end position="25"/>
    </location>
</feature>
<dbReference type="AlphaFoldDB" id="A0A1H6J0S1"/>
<dbReference type="Gene3D" id="6.10.250.2080">
    <property type="match status" value="1"/>
</dbReference>
<dbReference type="STRING" id="173990.SAMN05660691_00060"/>
<evidence type="ECO:0000256" key="7">
    <source>
        <dbReference type="ARBA" id="ARBA00022795"/>
    </source>
</evidence>
<accession>A0A1H6J0S1</accession>